<evidence type="ECO:0000256" key="4">
    <source>
        <dbReference type="SAM" id="Phobius"/>
    </source>
</evidence>
<keyword evidence="4" id="KW-0812">Transmembrane</keyword>
<proteinExistence type="predicted"/>
<comment type="caution">
    <text evidence="6">The sequence shown here is derived from an EMBL/GenBank/DDBJ whole genome shotgun (WGS) entry which is preliminary data.</text>
</comment>
<evidence type="ECO:0000259" key="5">
    <source>
        <dbReference type="Pfam" id="PF20147"/>
    </source>
</evidence>
<dbReference type="Pfam" id="PF20147">
    <property type="entry name" value="Crinkler"/>
    <property type="match status" value="1"/>
</dbReference>
<reference evidence="6 7" key="2">
    <citation type="journal article" date="2018" name="New Phytol.">
        <title>High intraspecific genome diversity in the model arbuscular mycorrhizal symbiont Rhizophagus irregularis.</title>
        <authorList>
            <person name="Chen E.C.H."/>
            <person name="Morin E."/>
            <person name="Beaudet D."/>
            <person name="Noel J."/>
            <person name="Yildirir G."/>
            <person name="Ndikumana S."/>
            <person name="Charron P."/>
            <person name="St-Onge C."/>
            <person name="Giorgi J."/>
            <person name="Kruger M."/>
            <person name="Marton T."/>
            <person name="Ropars J."/>
            <person name="Grigoriev I.V."/>
            <person name="Hainaut M."/>
            <person name="Henrissat B."/>
            <person name="Roux C."/>
            <person name="Martin F."/>
            <person name="Corradi N."/>
        </authorList>
    </citation>
    <scope>NUCLEOTIDE SEQUENCE [LARGE SCALE GENOMIC DNA]</scope>
    <source>
        <strain evidence="6 7">DAOM 197198</strain>
    </source>
</reference>
<dbReference type="VEuPathDB" id="FungiDB:RhiirFUN_023158"/>
<dbReference type="GO" id="GO:0043657">
    <property type="term" value="C:host cell"/>
    <property type="evidence" value="ECO:0007669"/>
    <property type="project" value="UniProtKB-SubCell"/>
</dbReference>
<reference evidence="6 7" key="1">
    <citation type="journal article" date="2013" name="Proc. Natl. Acad. Sci. U.S.A.">
        <title>Genome of an arbuscular mycorrhizal fungus provides insight into the oldest plant symbiosis.</title>
        <authorList>
            <person name="Tisserant E."/>
            <person name="Malbreil M."/>
            <person name="Kuo A."/>
            <person name="Kohler A."/>
            <person name="Symeonidi A."/>
            <person name="Balestrini R."/>
            <person name="Charron P."/>
            <person name="Duensing N."/>
            <person name="Frei Dit Frey N."/>
            <person name="Gianinazzi-Pearson V."/>
            <person name="Gilbert L.B."/>
            <person name="Handa Y."/>
            <person name="Herr J.R."/>
            <person name="Hijri M."/>
            <person name="Koul R."/>
            <person name="Kawaguchi M."/>
            <person name="Krajinski F."/>
            <person name="Lammers P.J."/>
            <person name="Masclaux F.G."/>
            <person name="Murat C."/>
            <person name="Morin E."/>
            <person name="Ndikumana S."/>
            <person name="Pagni M."/>
            <person name="Petitpierre D."/>
            <person name="Requena N."/>
            <person name="Rosikiewicz P."/>
            <person name="Riley R."/>
            <person name="Saito K."/>
            <person name="San Clemente H."/>
            <person name="Shapiro H."/>
            <person name="van Tuinen D."/>
            <person name="Becard G."/>
            <person name="Bonfante P."/>
            <person name="Paszkowski U."/>
            <person name="Shachar-Hill Y.Y."/>
            <person name="Tuskan G.A."/>
            <person name="Young P.W."/>
            <person name="Sanders I.R."/>
            <person name="Henrissat B."/>
            <person name="Rensing S.A."/>
            <person name="Grigoriev I.V."/>
            <person name="Corradi N."/>
            <person name="Roux C."/>
            <person name="Martin F."/>
        </authorList>
    </citation>
    <scope>NUCLEOTIDE SEQUENCE [LARGE SCALE GENOMIC DNA]</scope>
    <source>
        <strain evidence="6 7">DAOM 197198</strain>
    </source>
</reference>
<feature type="transmembrane region" description="Helical" evidence="4">
    <location>
        <begin position="175"/>
        <end position="195"/>
    </location>
</feature>
<dbReference type="EMBL" id="AUPC02000679">
    <property type="protein sequence ID" value="POG57263.1"/>
    <property type="molecule type" value="Genomic_DNA"/>
</dbReference>
<sequence length="221" mass="25575">MGNKYKIMVDITLTYRFFKDVAENSPEFVAEVNTQDLILDLQEKIYEEVKKLNNNFFEIEANDLKLWKVEINNGDNDKFSSLVLPNDDVKNLNKLKEKIVDHWNDEEKRSKEGLCWAENTRLQLAFSNGTIHEGDIVKYKYKDDNITTLRAAEGWAYINHENTFHPTVSSFVKKFLKRGGGGGIIIGFNGLVISFLYTRRPAYRCVIYFYLCILQAAIALL</sequence>
<evidence type="ECO:0000256" key="3">
    <source>
        <dbReference type="ARBA" id="ARBA00022525"/>
    </source>
</evidence>
<keyword evidence="4" id="KW-0472">Membrane</keyword>
<comment type="subcellular location">
    <subcellularLocation>
        <location evidence="1">Host cell</location>
    </subcellularLocation>
    <subcellularLocation>
        <location evidence="2">Secreted</location>
    </subcellularLocation>
</comment>
<name>A0A2P4NVW7_RHIID</name>
<gene>
    <name evidence="6" type="ORF">GLOIN_2v1791685</name>
</gene>
<dbReference type="AlphaFoldDB" id="A0A2P4NVW7"/>
<dbReference type="GO" id="GO:0005576">
    <property type="term" value="C:extracellular region"/>
    <property type="evidence" value="ECO:0007669"/>
    <property type="project" value="UniProtKB-SubCell"/>
</dbReference>
<protein>
    <recommendedName>
        <fullName evidence="5">Crinkler effector protein N-terminal domain-containing protein</fullName>
    </recommendedName>
</protein>
<evidence type="ECO:0000256" key="2">
    <source>
        <dbReference type="ARBA" id="ARBA00004613"/>
    </source>
</evidence>
<feature type="domain" description="Crinkler effector protein N-terminal" evidence="5">
    <location>
        <begin position="26"/>
        <end position="108"/>
    </location>
</feature>
<keyword evidence="4" id="KW-1133">Transmembrane helix</keyword>
<evidence type="ECO:0000313" key="7">
    <source>
        <dbReference type="Proteomes" id="UP000018888"/>
    </source>
</evidence>
<dbReference type="Proteomes" id="UP000018888">
    <property type="component" value="Unassembled WGS sequence"/>
</dbReference>
<evidence type="ECO:0000313" key="6">
    <source>
        <dbReference type="EMBL" id="POG57263.1"/>
    </source>
</evidence>
<feature type="transmembrane region" description="Helical" evidence="4">
    <location>
        <begin position="201"/>
        <end position="220"/>
    </location>
</feature>
<organism evidence="6 7">
    <name type="scientific">Rhizophagus irregularis (strain DAOM 181602 / DAOM 197198 / MUCL 43194)</name>
    <name type="common">Arbuscular mycorrhizal fungus</name>
    <name type="synonym">Glomus intraradices</name>
    <dbReference type="NCBI Taxonomy" id="747089"/>
    <lineage>
        <taxon>Eukaryota</taxon>
        <taxon>Fungi</taxon>
        <taxon>Fungi incertae sedis</taxon>
        <taxon>Mucoromycota</taxon>
        <taxon>Glomeromycotina</taxon>
        <taxon>Glomeromycetes</taxon>
        <taxon>Glomerales</taxon>
        <taxon>Glomeraceae</taxon>
        <taxon>Rhizophagus</taxon>
    </lineage>
</organism>
<keyword evidence="3" id="KW-0964">Secreted</keyword>
<dbReference type="InterPro" id="IPR045379">
    <property type="entry name" value="Crinkler_N"/>
</dbReference>
<evidence type="ECO:0000256" key="1">
    <source>
        <dbReference type="ARBA" id="ARBA00004340"/>
    </source>
</evidence>
<accession>A0A2P4NVW7</accession>
<keyword evidence="7" id="KW-1185">Reference proteome</keyword>